<evidence type="ECO:0000256" key="7">
    <source>
        <dbReference type="ARBA" id="ARBA00022989"/>
    </source>
</evidence>
<feature type="transmembrane region" description="Helical" evidence="10">
    <location>
        <begin position="305"/>
        <end position="336"/>
    </location>
</feature>
<keyword evidence="12" id="KW-1185">Reference proteome</keyword>
<comment type="subcellular location">
    <subcellularLocation>
        <location evidence="1">Membrane</location>
        <topology evidence="1">Multi-pass membrane protein</topology>
    </subcellularLocation>
</comment>
<keyword evidence="6" id="KW-0653">Protein transport</keyword>
<evidence type="ECO:0000256" key="8">
    <source>
        <dbReference type="ARBA" id="ARBA00023136"/>
    </source>
</evidence>
<dbReference type="GO" id="GO:0035673">
    <property type="term" value="F:oligopeptide transmembrane transporter activity"/>
    <property type="evidence" value="ECO:0007669"/>
    <property type="project" value="InterPro"/>
</dbReference>
<dbReference type="Pfam" id="PF03169">
    <property type="entry name" value="OPT"/>
    <property type="match status" value="1"/>
</dbReference>
<feature type="transmembrane region" description="Helical" evidence="10">
    <location>
        <begin position="380"/>
        <end position="400"/>
    </location>
</feature>
<evidence type="ECO:0000256" key="9">
    <source>
        <dbReference type="SAM" id="MobiDB-lite"/>
    </source>
</evidence>
<evidence type="ECO:0000256" key="5">
    <source>
        <dbReference type="ARBA" id="ARBA00022856"/>
    </source>
</evidence>
<keyword evidence="8 10" id="KW-0472">Membrane</keyword>
<dbReference type="NCBIfam" id="TIGR00727">
    <property type="entry name" value="ISP4_OPT"/>
    <property type="match status" value="1"/>
</dbReference>
<evidence type="ECO:0000256" key="10">
    <source>
        <dbReference type="SAM" id="Phobius"/>
    </source>
</evidence>
<evidence type="ECO:0000256" key="4">
    <source>
        <dbReference type="ARBA" id="ARBA00022692"/>
    </source>
</evidence>
<organism evidence="11 12">
    <name type="scientific">Lasallia pustulata</name>
    <dbReference type="NCBI Taxonomy" id="136370"/>
    <lineage>
        <taxon>Eukaryota</taxon>
        <taxon>Fungi</taxon>
        <taxon>Dikarya</taxon>
        <taxon>Ascomycota</taxon>
        <taxon>Pezizomycotina</taxon>
        <taxon>Lecanoromycetes</taxon>
        <taxon>OSLEUM clade</taxon>
        <taxon>Umbilicariomycetidae</taxon>
        <taxon>Umbilicariales</taxon>
        <taxon>Umbilicariaceae</taxon>
        <taxon>Lasallia</taxon>
    </lineage>
</organism>
<feature type="region of interest" description="Disordered" evidence="9">
    <location>
        <begin position="1"/>
        <end position="44"/>
    </location>
</feature>
<dbReference type="GO" id="GO:0015031">
    <property type="term" value="P:protein transport"/>
    <property type="evidence" value="ECO:0007669"/>
    <property type="project" value="UniProtKB-KW"/>
</dbReference>
<dbReference type="NCBIfam" id="TIGR00728">
    <property type="entry name" value="OPT_sfam"/>
    <property type="match status" value="1"/>
</dbReference>
<feature type="transmembrane region" description="Helical" evidence="10">
    <location>
        <begin position="342"/>
        <end position="360"/>
    </location>
</feature>
<dbReference type="PANTHER" id="PTHR22601">
    <property type="entry name" value="ISP4 LIKE PROTEIN"/>
    <property type="match status" value="1"/>
</dbReference>
<evidence type="ECO:0000313" key="11">
    <source>
        <dbReference type="EMBL" id="SLM37678.1"/>
    </source>
</evidence>
<proteinExistence type="inferred from homology"/>
<dbReference type="InterPro" id="IPR004648">
    <property type="entry name" value="Oligpept_transpt"/>
</dbReference>
<dbReference type="GO" id="GO:0016020">
    <property type="term" value="C:membrane"/>
    <property type="evidence" value="ECO:0007669"/>
    <property type="project" value="UniProtKB-SubCell"/>
</dbReference>
<accession>A0A1W5D3G4</accession>
<feature type="transmembrane region" description="Helical" evidence="10">
    <location>
        <begin position="205"/>
        <end position="226"/>
    </location>
</feature>
<reference evidence="12" key="1">
    <citation type="submission" date="2017-03" db="EMBL/GenBank/DDBJ databases">
        <authorList>
            <person name="Sharma R."/>
            <person name="Thines M."/>
        </authorList>
    </citation>
    <scope>NUCLEOTIDE SEQUENCE [LARGE SCALE GENOMIC DNA]</scope>
</reference>
<feature type="transmembrane region" description="Helical" evidence="10">
    <location>
        <begin position="688"/>
        <end position="705"/>
    </location>
</feature>
<feature type="transmembrane region" description="Helical" evidence="10">
    <location>
        <begin position="447"/>
        <end position="474"/>
    </location>
</feature>
<evidence type="ECO:0000313" key="12">
    <source>
        <dbReference type="Proteomes" id="UP000192927"/>
    </source>
</evidence>
<evidence type="ECO:0000256" key="1">
    <source>
        <dbReference type="ARBA" id="ARBA00004141"/>
    </source>
</evidence>
<keyword evidence="4 10" id="KW-0812">Transmembrane</keyword>
<dbReference type="Proteomes" id="UP000192927">
    <property type="component" value="Unassembled WGS sequence"/>
</dbReference>
<evidence type="ECO:0000256" key="3">
    <source>
        <dbReference type="ARBA" id="ARBA00022448"/>
    </source>
</evidence>
<feature type="transmembrane region" description="Helical" evidence="10">
    <location>
        <begin position="130"/>
        <end position="150"/>
    </location>
</feature>
<protein>
    <submittedName>
        <fullName evidence="11">Small oligopeptide opt family</fullName>
    </submittedName>
</protein>
<evidence type="ECO:0000256" key="2">
    <source>
        <dbReference type="ARBA" id="ARBA00008807"/>
    </source>
</evidence>
<name>A0A1W5D3G4_9LECA</name>
<feature type="transmembrane region" description="Helical" evidence="10">
    <location>
        <begin position="157"/>
        <end position="175"/>
    </location>
</feature>
<feature type="transmembrane region" description="Helical" evidence="10">
    <location>
        <begin position="507"/>
        <end position="527"/>
    </location>
</feature>
<feature type="transmembrane region" description="Helical" evidence="10">
    <location>
        <begin position="761"/>
        <end position="782"/>
    </location>
</feature>
<feature type="transmembrane region" description="Helical" evidence="10">
    <location>
        <begin position="533"/>
        <end position="553"/>
    </location>
</feature>
<dbReference type="InterPro" id="IPR004813">
    <property type="entry name" value="OPT"/>
</dbReference>
<feature type="transmembrane region" description="Helical" evidence="10">
    <location>
        <begin position="238"/>
        <end position="256"/>
    </location>
</feature>
<sequence>MASLAKRLGFARTKKDNATEDPALAARSRDSGSGSNEYGIEKDPAISSGVELKVPENELEANAQLNALKKKHRWDPNLPAETLAGIEEATHAHDIQQELNLVDALTENSPYPQVRAAVRNYDEDLPANTIRMWVIGMFLTTIGSALNMLFSMRAPQLIISSLVAQLVAYPIGYAWQVVMPSRKFKVFGKTFSLNPGPFNIKEHTVIVVMANCTFGGGAAYATDVLVAQRAFYGQNFGWGFELLVTISTQCIGYGIAGILRKYLVWPAAMIWPWDLVNTSLFYALHDKSKTDPTKTHGWSISRYRYFFYVFIGSFVWYWFPGWIATFLSVFAFPTFIRPNSVIVNQLFGGWTGMSLIPITFDWTQVTGYIQSPLVSPWHAIANTLIGMIVFFWITTLGLHYTNHWYGSYLPISDSNSYDNTGMPYNVSQILTPEFTLDLDAYRSYSPLFLSTTFSLCYGLSFAAIAAVIVHTALFHGPELYERWKSVRSDDEDIHTRMMRKYKEAPNWWYLAIMLSMIAISLAAIYAYDTHLSWWAFFVAIFISLVWAVPIGMIQATTNIQLGLNVFTEFLVGYAQPGRPLAMMLFKTYGYITMNQSLAFIQDLKLGHYMKVPPRVMFSGQVVATVWSCFVQVAVFEWALGSISGICTRHQANHYSCPNGRVFFNASVIWGLIGPQRIFSPGNVYSGLLWFWLVGALLPVVIYVAARMFPKTNIRYLSAPIIFGGTGSIPPATPLNYLSWGIVGYVFNKYIMNKYRGWWMRFNYITSAGLDIGLAICTIVIFLCLDLTNQSPPNWWGNTAPANTMDALDTAVQKTVAPGEIFGPLTW</sequence>
<keyword evidence="5" id="KW-0571">Peptide transport</keyword>
<dbReference type="EMBL" id="FWEW01001806">
    <property type="protein sequence ID" value="SLM37678.1"/>
    <property type="molecule type" value="Genomic_DNA"/>
</dbReference>
<dbReference type="AlphaFoldDB" id="A0A1W5D3G4"/>
<keyword evidence="3" id="KW-0813">Transport</keyword>
<evidence type="ECO:0000256" key="6">
    <source>
        <dbReference type="ARBA" id="ARBA00022927"/>
    </source>
</evidence>
<feature type="transmembrane region" description="Helical" evidence="10">
    <location>
        <begin position="262"/>
        <end position="284"/>
    </location>
</feature>
<comment type="similarity">
    <text evidence="2">Belongs to the oligopeptide OPT transporter family.</text>
</comment>
<keyword evidence="7 10" id="KW-1133">Transmembrane helix</keyword>